<comment type="caution">
    <text evidence="1">The sequence shown here is derived from an EMBL/GenBank/DDBJ whole genome shotgun (WGS) entry which is preliminary data.</text>
</comment>
<dbReference type="PANTHER" id="PTHR38092">
    <property type="entry name" value="REGULATOR CUDA, PUTATIVE-RELATED"/>
    <property type="match status" value="1"/>
</dbReference>
<keyword evidence="2" id="KW-1185">Reference proteome</keyword>
<dbReference type="Proteomes" id="UP001628156">
    <property type="component" value="Unassembled WGS sequence"/>
</dbReference>
<reference evidence="1 2" key="1">
    <citation type="journal article" date="2019" name="PLoS Negl. Trop. Dis.">
        <title>Whole genome sequencing of Entamoeba nuttalli reveals mammalian host-related molecular signatures and a novel octapeptide-repeat surface protein.</title>
        <authorList>
            <person name="Tanaka M."/>
            <person name="Makiuchi T."/>
            <person name="Komiyama T."/>
            <person name="Shiina T."/>
            <person name="Osaki K."/>
            <person name="Tachibana H."/>
        </authorList>
    </citation>
    <scope>NUCLEOTIDE SEQUENCE [LARGE SCALE GENOMIC DNA]</scope>
    <source>
        <strain evidence="1 2">P19-061405</strain>
    </source>
</reference>
<evidence type="ECO:0000313" key="1">
    <source>
        <dbReference type="EMBL" id="GAB1228081.1"/>
    </source>
</evidence>
<dbReference type="EMBL" id="BAAFRS010000371">
    <property type="protein sequence ID" value="GAB1228081.1"/>
    <property type="molecule type" value="Genomic_DNA"/>
</dbReference>
<dbReference type="PANTHER" id="PTHR38092:SF1">
    <property type="entry name" value="TRANSCRIPTIONAL REGULATOR CUDA-RELATED"/>
    <property type="match status" value="1"/>
</dbReference>
<proteinExistence type="predicted"/>
<organism evidence="1 2">
    <name type="scientific">Entamoeba nuttalli</name>
    <dbReference type="NCBI Taxonomy" id="412467"/>
    <lineage>
        <taxon>Eukaryota</taxon>
        <taxon>Amoebozoa</taxon>
        <taxon>Evosea</taxon>
        <taxon>Archamoebae</taxon>
        <taxon>Mastigamoebida</taxon>
        <taxon>Entamoebidae</taxon>
        <taxon>Entamoeba</taxon>
    </lineage>
</organism>
<protein>
    <recommendedName>
        <fullName evidence="3">CudA family protein</fullName>
    </recommendedName>
</protein>
<dbReference type="InterPro" id="IPR040430">
    <property type="entry name" value="CudA-like"/>
</dbReference>
<evidence type="ECO:0000313" key="2">
    <source>
        <dbReference type="Proteomes" id="UP001628156"/>
    </source>
</evidence>
<sequence>MNQSIFIERQTCARIQVIGNKEIYIVVKQNNFYIQLRSETIQLTECEFKCVLIYDTPDKQLVPFVNASPIKYKIHQLTTNSVTIESKLTVLSSQHEDMLFIVRIDILSHKELITKLFSAPIKVTSKPESKKKLKFDSFKRDNEKKPKICENLKISNSSSPTDESKICVFTLLATNSILMEQIRKNLNKIKPIETLENGLKKYIRLMLSLDFSCHQYYLFDSIKSLSLQQITALEEISNVFTHSSHSISFINFNQQIQSQETQFDLTSNSVPNPFLRKSSLEQQF</sequence>
<evidence type="ECO:0008006" key="3">
    <source>
        <dbReference type="Google" id="ProtNLM"/>
    </source>
</evidence>
<name>A0ABQ0DZ16_9EUKA</name>
<gene>
    <name evidence="1" type="ORF">ENUP19_0371G0015</name>
</gene>
<accession>A0ABQ0DZ16</accession>